<gene>
    <name evidence="1" type="ORF">GCK72_013309</name>
</gene>
<accession>A0A6A5GQQ4</accession>
<dbReference type="GeneID" id="78775768"/>
<comment type="caution">
    <text evidence="1">The sequence shown here is derived from an EMBL/GenBank/DDBJ whole genome shotgun (WGS) entry which is preliminary data.</text>
</comment>
<dbReference type="AlphaFoldDB" id="A0A6A5GQQ4"/>
<reference evidence="1 2" key="1">
    <citation type="submission" date="2019-12" db="EMBL/GenBank/DDBJ databases">
        <title>Chromosome-level assembly of the Caenorhabditis remanei genome.</title>
        <authorList>
            <person name="Teterina A.A."/>
            <person name="Willis J.H."/>
            <person name="Phillips P.C."/>
        </authorList>
    </citation>
    <scope>NUCLEOTIDE SEQUENCE [LARGE SCALE GENOMIC DNA]</scope>
    <source>
        <strain evidence="1 2">PX506</strain>
        <tissue evidence="1">Whole organism</tissue>
    </source>
</reference>
<dbReference type="KEGG" id="crq:GCK72_013309"/>
<evidence type="ECO:0000313" key="2">
    <source>
        <dbReference type="Proteomes" id="UP000483820"/>
    </source>
</evidence>
<dbReference type="Proteomes" id="UP000483820">
    <property type="component" value="Chromosome IV"/>
</dbReference>
<dbReference type="EMBL" id="WUAV01000004">
    <property type="protein sequence ID" value="KAF1756855.1"/>
    <property type="molecule type" value="Genomic_DNA"/>
</dbReference>
<dbReference type="CTD" id="78775768"/>
<proteinExistence type="predicted"/>
<sequence>MNTRRLLRYSTSVHGSAFRVCTTEPHTYSALPYISLDSVGTVNRWAGTPTCLLSVVDWVSAPSDVDNVDRWVIKFQDEAILLIRPAYMHKDNDLTGLIGEKKKRARSHWGMKREGCVLDYAMQDVDKKVKNGTE</sequence>
<organism evidence="1 2">
    <name type="scientific">Caenorhabditis remanei</name>
    <name type="common">Caenorhabditis vulgaris</name>
    <dbReference type="NCBI Taxonomy" id="31234"/>
    <lineage>
        <taxon>Eukaryota</taxon>
        <taxon>Metazoa</taxon>
        <taxon>Ecdysozoa</taxon>
        <taxon>Nematoda</taxon>
        <taxon>Chromadorea</taxon>
        <taxon>Rhabditida</taxon>
        <taxon>Rhabditina</taxon>
        <taxon>Rhabditomorpha</taxon>
        <taxon>Rhabditoidea</taxon>
        <taxon>Rhabditidae</taxon>
        <taxon>Peloderinae</taxon>
        <taxon>Caenorhabditis</taxon>
    </lineage>
</organism>
<name>A0A6A5GQQ4_CAERE</name>
<evidence type="ECO:0000313" key="1">
    <source>
        <dbReference type="EMBL" id="KAF1756855.1"/>
    </source>
</evidence>
<protein>
    <submittedName>
        <fullName evidence="1">Uncharacterized protein</fullName>
    </submittedName>
</protein>
<dbReference type="RefSeq" id="XP_053584560.1">
    <property type="nucleotide sequence ID" value="XM_053729788.1"/>
</dbReference>